<sequence length="29" mass="2818">GRGRDEGGRARPGDGPGGGAGASREVPRL</sequence>
<proteinExistence type="predicted"/>
<protein>
    <submittedName>
        <fullName evidence="2">Uncharacterized protein</fullName>
    </submittedName>
</protein>
<evidence type="ECO:0000313" key="2">
    <source>
        <dbReference type="EMBL" id="CAA9415340.1"/>
    </source>
</evidence>
<name>A0A6J4PGC8_9ACTN</name>
<dbReference type="AlphaFoldDB" id="A0A6J4PGC8"/>
<feature type="compositionally biased region" description="Basic and acidic residues" evidence="1">
    <location>
        <begin position="1"/>
        <end position="12"/>
    </location>
</feature>
<feature type="region of interest" description="Disordered" evidence="1">
    <location>
        <begin position="1"/>
        <end position="29"/>
    </location>
</feature>
<reference evidence="2" key="1">
    <citation type="submission" date="2020-02" db="EMBL/GenBank/DDBJ databases">
        <authorList>
            <person name="Meier V. D."/>
        </authorList>
    </citation>
    <scope>NUCLEOTIDE SEQUENCE</scope>
    <source>
        <strain evidence="2">AVDCRST_MAG55</strain>
    </source>
</reference>
<evidence type="ECO:0000256" key="1">
    <source>
        <dbReference type="SAM" id="MobiDB-lite"/>
    </source>
</evidence>
<dbReference type="EMBL" id="CADCUZ010000069">
    <property type="protein sequence ID" value="CAA9415340.1"/>
    <property type="molecule type" value="Genomic_DNA"/>
</dbReference>
<feature type="non-terminal residue" evidence="2">
    <location>
        <position position="29"/>
    </location>
</feature>
<gene>
    <name evidence="2" type="ORF">AVDCRST_MAG55-1628</name>
</gene>
<accession>A0A6J4PGC8</accession>
<feature type="non-terminal residue" evidence="2">
    <location>
        <position position="1"/>
    </location>
</feature>
<organism evidence="2">
    <name type="scientific">uncultured Rubrobacteraceae bacterium</name>
    <dbReference type="NCBI Taxonomy" id="349277"/>
    <lineage>
        <taxon>Bacteria</taxon>
        <taxon>Bacillati</taxon>
        <taxon>Actinomycetota</taxon>
        <taxon>Rubrobacteria</taxon>
        <taxon>Rubrobacterales</taxon>
        <taxon>Rubrobacteraceae</taxon>
        <taxon>environmental samples</taxon>
    </lineage>
</organism>